<dbReference type="Gene3D" id="3.40.50.720">
    <property type="entry name" value="NAD(P)-binding Rossmann-like Domain"/>
    <property type="match status" value="1"/>
</dbReference>
<evidence type="ECO:0000256" key="6">
    <source>
        <dbReference type="ARBA" id="ARBA00023098"/>
    </source>
</evidence>
<dbReference type="Pfam" id="PF12242">
    <property type="entry name" value="Eno-Rase_NADH_b"/>
    <property type="match status" value="1"/>
</dbReference>
<sequence length="390" mass="43844">MIIKPRVKDFICLTSHPEGCKENVRRQIEYVKSQPKVELGKRVLVLGASTGYGLASRICATYASGASTIGVIFDKPAHGKRTATAGWYNTAAFEEFAKNDGYYAKTINGDAFSQAIKEKTIELIKKDLGKIDMVVYSLAAPRRTTADGTMYSSVLKTVDEPFTAKTLNLKTNELTEATLPPATPEEVEATIKVMGGEDWADWMHALKDADVLTENACTVAYSYIGSKITYPIYYEGTIGAAKQHLYKTADALRQEGFNAIISVNKALVTQSSSAIPIVPLYVAVMYRVMKDKNVHEGTIEQMYRLWHEYLSQPQPKVDDEHRIRIDDLEMRDDVQNTIFEYWDKVTTENLTQYADVDGYWNDFYNLFGFGFDNVDYDADVNPEVNLDLVE</sequence>
<evidence type="ECO:0000256" key="1">
    <source>
        <dbReference type="ARBA" id="ARBA00011245"/>
    </source>
</evidence>
<dbReference type="InterPro" id="IPR024906">
    <property type="entry name" value="Eno_Rdtase_FAD-bd_dom"/>
</dbReference>
<comment type="caution">
    <text evidence="9">Lacks conserved residue(s) required for the propagation of feature annotation.</text>
</comment>
<reference evidence="13 14" key="1">
    <citation type="submission" date="2018-06" db="EMBL/GenBank/DDBJ databases">
        <authorList>
            <consortium name="Pathogen Informatics"/>
            <person name="Doyle S."/>
        </authorList>
    </citation>
    <scope>NUCLEOTIDE SEQUENCE [LARGE SCALE GENOMIC DNA]</scope>
    <source>
        <strain evidence="13 14">NCTC10571</strain>
    </source>
</reference>
<evidence type="ECO:0000256" key="3">
    <source>
        <dbReference type="ARBA" id="ARBA00022832"/>
    </source>
</evidence>
<dbReference type="EC" id="1.3.1.44" evidence="9"/>
<dbReference type="InterPro" id="IPR036291">
    <property type="entry name" value="NAD(P)-bd_dom_sf"/>
</dbReference>
<proteinExistence type="inferred from homology"/>
<protein>
    <recommendedName>
        <fullName evidence="9">Trans-2-enoyl-CoA reductase [NADH]</fullName>
        <shortName evidence="9">TER</shortName>
        <ecNumber evidence="9">1.3.1.44</ecNumber>
    </recommendedName>
</protein>
<dbReference type="GO" id="GO:0004318">
    <property type="term" value="F:enoyl-[acyl-carrier-protein] reductase (NADH) activity"/>
    <property type="evidence" value="ECO:0007669"/>
    <property type="project" value="TreeGrafter"/>
</dbReference>
<feature type="binding site" evidence="9">
    <location>
        <begin position="47"/>
        <end position="52"/>
    </location>
    <ligand>
        <name>NAD(+)</name>
        <dbReference type="ChEBI" id="CHEBI:57540"/>
    </ligand>
</feature>
<dbReference type="RefSeq" id="WP_115151408.1">
    <property type="nucleotide sequence ID" value="NZ_UGPP01000001.1"/>
</dbReference>
<dbReference type="PANTHER" id="PTHR37480:SF1">
    <property type="entry name" value="ENOYL-[ACYL-CARRIER-PROTEIN] REDUCTASE [NADH]"/>
    <property type="match status" value="1"/>
</dbReference>
<comment type="subunit">
    <text evidence="1 9">Monomer.</text>
</comment>
<dbReference type="NCBIfam" id="NF010177">
    <property type="entry name" value="PRK13656.1"/>
    <property type="match status" value="1"/>
</dbReference>
<evidence type="ECO:0000259" key="10">
    <source>
        <dbReference type="Pfam" id="PF07055"/>
    </source>
</evidence>
<accession>A0A378NRM8</accession>
<evidence type="ECO:0000313" key="14">
    <source>
        <dbReference type="Proteomes" id="UP000255234"/>
    </source>
</evidence>
<keyword evidence="6 9" id="KW-0443">Lipid metabolism</keyword>
<feature type="binding site" evidence="9">
    <location>
        <begin position="267"/>
        <end position="269"/>
    </location>
    <ligand>
        <name>NAD(+)</name>
        <dbReference type="ChEBI" id="CHEBI:57540"/>
    </ligand>
</feature>
<comment type="catalytic activity">
    <reaction evidence="8 9">
        <text>a 2,3-saturated acyl-CoA + NAD(+) = a (2E)-enoyl-CoA + NADH + H(+)</text>
        <dbReference type="Rhea" id="RHEA:18177"/>
        <dbReference type="ChEBI" id="CHEBI:15378"/>
        <dbReference type="ChEBI" id="CHEBI:57540"/>
        <dbReference type="ChEBI" id="CHEBI:57945"/>
        <dbReference type="ChEBI" id="CHEBI:58856"/>
        <dbReference type="ChEBI" id="CHEBI:65111"/>
        <dbReference type="EC" id="1.3.1.44"/>
    </reaction>
</comment>
<dbReference type="InterPro" id="IPR010758">
    <property type="entry name" value="Trans-2-enoyl-CoA_reductase"/>
</dbReference>
<evidence type="ECO:0000256" key="8">
    <source>
        <dbReference type="ARBA" id="ARBA00048302"/>
    </source>
</evidence>
<dbReference type="Pfam" id="PF07055">
    <property type="entry name" value="Eno-Rase_FAD_bd"/>
    <property type="match status" value="1"/>
</dbReference>
<dbReference type="Proteomes" id="UP000255234">
    <property type="component" value="Unassembled WGS sequence"/>
</dbReference>
<keyword evidence="4 9" id="KW-0560">Oxidoreductase</keyword>
<gene>
    <name evidence="9" type="primary">fabV</name>
    <name evidence="13" type="ORF">NCTC10571_01161</name>
</gene>
<keyword evidence="5 9" id="KW-0520">NAD</keyword>
<evidence type="ECO:0000259" key="11">
    <source>
        <dbReference type="Pfam" id="PF12241"/>
    </source>
</evidence>
<name>A0A378NRM8_9FIRM</name>
<comment type="similarity">
    <text evidence="9">Belongs to the TER reductase family.</text>
</comment>
<keyword evidence="3 9" id="KW-0276">Fatty acid metabolism</keyword>
<feature type="domain" description="Trans-2-enoyl-CoA reductase-like NAD(P)H binding" evidence="12">
    <location>
        <begin position="2"/>
        <end position="78"/>
    </location>
</feature>
<comment type="function">
    <text evidence="9">Involved in the fatty acid synthesis (FAS II). Catalyzes the reduction of a carbon-carbon double bond in an enoyl moiety that is covalently linked to a coenzyme A (CoA).</text>
</comment>
<feature type="active site" description="Proton donor" evidence="9">
    <location>
        <position position="233"/>
    </location>
</feature>
<dbReference type="AlphaFoldDB" id="A0A378NRM8"/>
<evidence type="ECO:0000256" key="9">
    <source>
        <dbReference type="HAMAP-Rule" id="MF_01838"/>
    </source>
</evidence>
<evidence type="ECO:0000256" key="7">
    <source>
        <dbReference type="ARBA" id="ARBA00023160"/>
    </source>
</evidence>
<dbReference type="NCBIfam" id="NF043048">
    <property type="entry name" value="EnoyACPredFabV"/>
    <property type="match status" value="1"/>
</dbReference>
<dbReference type="STRING" id="1122216.GCA_000423385_01909"/>
<evidence type="ECO:0000256" key="2">
    <source>
        <dbReference type="ARBA" id="ARBA00022516"/>
    </source>
</evidence>
<dbReference type="SUPFAM" id="SSF51735">
    <property type="entry name" value="NAD(P)-binding Rossmann-fold domains"/>
    <property type="match status" value="1"/>
</dbReference>
<dbReference type="GO" id="GO:0051287">
    <property type="term" value="F:NAD binding"/>
    <property type="evidence" value="ECO:0007669"/>
    <property type="project" value="UniProtKB-UniRule"/>
</dbReference>
<dbReference type="UniPathway" id="UPA00094"/>
<feature type="binding site" evidence="9">
    <location>
        <position position="223"/>
    </location>
    <ligand>
        <name>substrate</name>
    </ligand>
</feature>
<dbReference type="PANTHER" id="PTHR37480">
    <property type="entry name" value="ENOYL-[ACYL-CARRIER-PROTEIN] REDUCTASE [NADH]"/>
    <property type="match status" value="1"/>
</dbReference>
<keyword evidence="7 9" id="KW-0275">Fatty acid biosynthesis</keyword>
<feature type="domain" description="Trans-2-enoyl-CoA reductase catalytic" evidence="11">
    <location>
        <begin position="81"/>
        <end position="310"/>
    </location>
</feature>
<feature type="binding site" evidence="9">
    <location>
        <position position="242"/>
    </location>
    <ligand>
        <name>NAD(+)</name>
        <dbReference type="ChEBI" id="CHEBI:57540"/>
    </ligand>
</feature>
<comment type="pathway">
    <text evidence="9">Lipid metabolism; fatty acid biosynthesis.</text>
</comment>
<dbReference type="HAMAP" id="MF_01838">
    <property type="entry name" value="FabV_reductase"/>
    <property type="match status" value="1"/>
</dbReference>
<organism evidence="13 14">
    <name type="scientific">Megamonas hypermegale</name>
    <dbReference type="NCBI Taxonomy" id="158847"/>
    <lineage>
        <taxon>Bacteria</taxon>
        <taxon>Bacillati</taxon>
        <taxon>Bacillota</taxon>
        <taxon>Negativicutes</taxon>
        <taxon>Selenomonadales</taxon>
        <taxon>Selenomonadaceae</taxon>
        <taxon>Megamonas</taxon>
    </lineage>
</organism>
<evidence type="ECO:0000313" key="13">
    <source>
        <dbReference type="EMBL" id="STY71011.1"/>
    </source>
</evidence>
<evidence type="ECO:0000256" key="4">
    <source>
        <dbReference type="ARBA" id="ARBA00023002"/>
    </source>
</evidence>
<keyword evidence="2 9" id="KW-0444">Lipid biosynthesis</keyword>
<feature type="binding site" evidence="9">
    <location>
        <begin position="110"/>
        <end position="111"/>
    </location>
    <ligand>
        <name>NAD(+)</name>
        <dbReference type="ChEBI" id="CHEBI:57540"/>
    </ligand>
</feature>
<dbReference type="EMBL" id="UGPP01000001">
    <property type="protein sequence ID" value="STY71011.1"/>
    <property type="molecule type" value="Genomic_DNA"/>
</dbReference>
<feature type="domain" description="Enoyl reductase FAD binding" evidence="10">
    <location>
        <begin position="317"/>
        <end position="380"/>
    </location>
</feature>
<dbReference type="Pfam" id="PF12241">
    <property type="entry name" value="Enoyl_reductase"/>
    <property type="match status" value="1"/>
</dbReference>
<dbReference type="GO" id="GO:0050343">
    <property type="term" value="F:trans-2-enoyl-CoA reductase (NADH) activity"/>
    <property type="evidence" value="ECO:0007669"/>
    <property type="project" value="UniProtKB-UniRule"/>
</dbReference>
<feature type="binding site" evidence="9">
    <location>
        <begin position="138"/>
        <end position="139"/>
    </location>
    <ligand>
        <name>NAD(+)</name>
        <dbReference type="ChEBI" id="CHEBI:57540"/>
    </ligand>
</feature>
<dbReference type="InterPro" id="IPR024910">
    <property type="entry name" value="Enoyl-CoA_Rdtase_cat_dom"/>
</dbReference>
<dbReference type="InterPro" id="IPR050048">
    <property type="entry name" value="FabV-like_NADH_b"/>
</dbReference>
<evidence type="ECO:0000256" key="5">
    <source>
        <dbReference type="ARBA" id="ARBA00023027"/>
    </source>
</evidence>
<evidence type="ECO:0000259" key="12">
    <source>
        <dbReference type="Pfam" id="PF12242"/>
    </source>
</evidence>
<dbReference type="GO" id="GO:0006633">
    <property type="term" value="P:fatty acid biosynthetic process"/>
    <property type="evidence" value="ECO:0007669"/>
    <property type="project" value="UniProtKB-UniRule"/>
</dbReference>